<gene>
    <name evidence="1" type="ORF">NDU88_005752</name>
</gene>
<evidence type="ECO:0000313" key="2">
    <source>
        <dbReference type="Proteomes" id="UP001066276"/>
    </source>
</evidence>
<dbReference type="AlphaFoldDB" id="A0AAV7UKE4"/>
<evidence type="ECO:0000313" key="1">
    <source>
        <dbReference type="EMBL" id="KAJ1188999.1"/>
    </source>
</evidence>
<sequence>MPNLGPRLKYAMAGARHILLPQIVAESRAKCSARAAVRGVTEHLSSYVSKNCLKASNLVLRSEHSTKSALIVASEELKATLDEASNVD</sequence>
<comment type="caution">
    <text evidence="1">The sequence shown here is derived from an EMBL/GenBank/DDBJ whole genome shotgun (WGS) entry which is preliminary data.</text>
</comment>
<keyword evidence="2" id="KW-1185">Reference proteome</keyword>
<name>A0AAV7UKE4_PLEWA</name>
<dbReference type="Proteomes" id="UP001066276">
    <property type="component" value="Chromosome 3_1"/>
</dbReference>
<organism evidence="1 2">
    <name type="scientific">Pleurodeles waltl</name>
    <name type="common">Iberian ribbed newt</name>
    <dbReference type="NCBI Taxonomy" id="8319"/>
    <lineage>
        <taxon>Eukaryota</taxon>
        <taxon>Metazoa</taxon>
        <taxon>Chordata</taxon>
        <taxon>Craniata</taxon>
        <taxon>Vertebrata</taxon>
        <taxon>Euteleostomi</taxon>
        <taxon>Amphibia</taxon>
        <taxon>Batrachia</taxon>
        <taxon>Caudata</taxon>
        <taxon>Salamandroidea</taxon>
        <taxon>Salamandridae</taxon>
        <taxon>Pleurodelinae</taxon>
        <taxon>Pleurodeles</taxon>
    </lineage>
</organism>
<dbReference type="EMBL" id="JANPWB010000005">
    <property type="protein sequence ID" value="KAJ1188999.1"/>
    <property type="molecule type" value="Genomic_DNA"/>
</dbReference>
<proteinExistence type="predicted"/>
<protein>
    <submittedName>
        <fullName evidence="1">Uncharacterized protein</fullName>
    </submittedName>
</protein>
<accession>A0AAV7UKE4</accession>
<reference evidence="1" key="1">
    <citation type="journal article" date="2022" name="bioRxiv">
        <title>Sequencing and chromosome-scale assembly of the giantPleurodeles waltlgenome.</title>
        <authorList>
            <person name="Brown T."/>
            <person name="Elewa A."/>
            <person name="Iarovenko S."/>
            <person name="Subramanian E."/>
            <person name="Araus A.J."/>
            <person name="Petzold A."/>
            <person name="Susuki M."/>
            <person name="Suzuki K.-i.T."/>
            <person name="Hayashi T."/>
            <person name="Toyoda A."/>
            <person name="Oliveira C."/>
            <person name="Osipova E."/>
            <person name="Leigh N.D."/>
            <person name="Simon A."/>
            <person name="Yun M.H."/>
        </authorList>
    </citation>
    <scope>NUCLEOTIDE SEQUENCE</scope>
    <source>
        <strain evidence="1">20211129_DDA</strain>
        <tissue evidence="1">Liver</tissue>
    </source>
</reference>